<reference evidence="1 2" key="1">
    <citation type="submission" date="2022-11" db="EMBL/GenBank/DDBJ databases">
        <title>Viruses from the air-sea interface of a natural surface slick.</title>
        <authorList>
            <person name="Rahlff J."/>
            <person name="Holmfeldt K."/>
        </authorList>
    </citation>
    <scope>NUCLEOTIDE SEQUENCE [LARGE SCALE GENOMIC DNA]</scope>
    <source>
        <strain evidence="1 2">SMS4</strain>
    </source>
</reference>
<dbReference type="InterPro" id="IPR050816">
    <property type="entry name" value="Flavin-dep_Halogenase_NPB"/>
</dbReference>
<name>A0ABT9HYK7_9GAMM</name>
<comment type="caution">
    <text evidence="1">The sequence shown here is derived from an EMBL/GenBank/DDBJ whole genome shotgun (WGS) entry which is preliminary data.</text>
</comment>
<gene>
    <name evidence="1" type="ORF">ORJ04_09695</name>
</gene>
<dbReference type="Proteomes" id="UP001231109">
    <property type="component" value="Unassembled WGS sequence"/>
</dbReference>
<dbReference type="PIRSF" id="PIRSF011396">
    <property type="entry name" value="Trp_halogenase"/>
    <property type="match status" value="1"/>
</dbReference>
<dbReference type="InterPro" id="IPR006905">
    <property type="entry name" value="Flavin_halogenase"/>
</dbReference>
<evidence type="ECO:0000313" key="1">
    <source>
        <dbReference type="EMBL" id="MDP5136222.1"/>
    </source>
</evidence>
<dbReference type="RefSeq" id="WP_305975484.1">
    <property type="nucleotide sequence ID" value="NZ_JAPJDZ010000020.1"/>
</dbReference>
<sequence>MTTSASADGAVKHILVVGGGTAGWLTACHLAKALNCKEHTAVQVTLVESPDIPTIGVGEGTVPAIRLSLQYLGISETDLIRHCDATFKQSIRFIDWMAPTAGKTHYYHHVFDYPERQDFKLTPYWLLSQRQQSYADTLGIQSRICDLGLAPKLITQPEYDGVTNYAYHLDAAKFAALLTRHGTNVLGVHHIKANVKQVETSADGAIAAIDTDTSGKLTADLYVDCSGFQALLIGQALGVKFIAKNDVLFCDSAIAVQVPYTDPSAPIASSTLATAQSAGWIWDIGLPTRRGVGYVYSSKYCSSAEAETALRAYIGKGADALSYRQIPMHVGYREHFWQKNCVAIGLSQGFVEPLEATGLLVYDACARMLADTLPAHSQQFGLAAARFNQHVRSAWDNVIDFIKLHYCLSDRQDSAFWRDNRDENTIPLSLQHKLAQWRCQVPSAYDFPGRFDIFHVDNYLYVLYGMHFDTDISMLRHRLVQHERASQLVASNQQYLKQALQVLLPHRQLIERIKQYGLSAI</sequence>
<evidence type="ECO:0000313" key="2">
    <source>
        <dbReference type="Proteomes" id="UP001231109"/>
    </source>
</evidence>
<dbReference type="SUPFAM" id="SSF51905">
    <property type="entry name" value="FAD/NAD(P)-binding domain"/>
    <property type="match status" value="1"/>
</dbReference>
<dbReference type="PANTHER" id="PTHR43747:SF4">
    <property type="entry name" value="FLAVIN-DEPENDENT TRYPTOPHAN HALOGENASE"/>
    <property type="match status" value="1"/>
</dbReference>
<keyword evidence="2" id="KW-1185">Reference proteome</keyword>
<organism evidence="1 2">
    <name type="scientific">Rheinheimera baltica</name>
    <dbReference type="NCBI Taxonomy" id="67576"/>
    <lineage>
        <taxon>Bacteria</taxon>
        <taxon>Pseudomonadati</taxon>
        <taxon>Pseudomonadota</taxon>
        <taxon>Gammaproteobacteria</taxon>
        <taxon>Chromatiales</taxon>
        <taxon>Chromatiaceae</taxon>
        <taxon>Rheinheimera</taxon>
    </lineage>
</organism>
<dbReference type="PANTHER" id="PTHR43747">
    <property type="entry name" value="FAD-BINDING PROTEIN"/>
    <property type="match status" value="1"/>
</dbReference>
<dbReference type="Pfam" id="PF04820">
    <property type="entry name" value="Trp_halogenase"/>
    <property type="match status" value="1"/>
</dbReference>
<dbReference type="InterPro" id="IPR036188">
    <property type="entry name" value="FAD/NAD-bd_sf"/>
</dbReference>
<dbReference type="Gene3D" id="3.50.50.60">
    <property type="entry name" value="FAD/NAD(P)-binding domain"/>
    <property type="match status" value="1"/>
</dbReference>
<dbReference type="InterPro" id="IPR033856">
    <property type="entry name" value="Trp_halogen"/>
</dbReference>
<proteinExistence type="predicted"/>
<dbReference type="EMBL" id="JAPJDZ010000020">
    <property type="protein sequence ID" value="MDP5136222.1"/>
    <property type="molecule type" value="Genomic_DNA"/>
</dbReference>
<accession>A0ABT9HYK7</accession>
<protein>
    <submittedName>
        <fullName evidence="1">Tryptophan 7-halogenase</fullName>
    </submittedName>
</protein>